<accession>A0A4R7DCC1</accession>
<protein>
    <submittedName>
        <fullName evidence="2">Uncharacterized protein</fullName>
    </submittedName>
</protein>
<organism evidence="2 3">
    <name type="scientific">Sphingobacterium paludis</name>
    <dbReference type="NCBI Taxonomy" id="1476465"/>
    <lineage>
        <taxon>Bacteria</taxon>
        <taxon>Pseudomonadati</taxon>
        <taxon>Bacteroidota</taxon>
        <taxon>Sphingobacteriia</taxon>
        <taxon>Sphingobacteriales</taxon>
        <taxon>Sphingobacteriaceae</taxon>
        <taxon>Sphingobacterium</taxon>
    </lineage>
</organism>
<feature type="compositionally biased region" description="Basic and acidic residues" evidence="1">
    <location>
        <begin position="99"/>
        <end position="109"/>
    </location>
</feature>
<feature type="compositionally biased region" description="Acidic residues" evidence="1">
    <location>
        <begin position="65"/>
        <end position="84"/>
    </location>
</feature>
<reference evidence="2 3" key="1">
    <citation type="submission" date="2019-03" db="EMBL/GenBank/DDBJ databases">
        <title>Genomic Encyclopedia of Type Strains, Phase III (KMG-III): the genomes of soil and plant-associated and newly described type strains.</title>
        <authorList>
            <person name="Whitman W."/>
        </authorList>
    </citation>
    <scope>NUCLEOTIDE SEQUENCE [LARGE SCALE GENOMIC DNA]</scope>
    <source>
        <strain evidence="2 3">CGMCC 1.12801</strain>
    </source>
</reference>
<dbReference type="AlphaFoldDB" id="A0A4R7DCC1"/>
<dbReference type="EMBL" id="SNZV01000001">
    <property type="protein sequence ID" value="TDS17574.1"/>
    <property type="molecule type" value="Genomic_DNA"/>
</dbReference>
<proteinExistence type="predicted"/>
<keyword evidence="3" id="KW-1185">Reference proteome</keyword>
<gene>
    <name evidence="2" type="ORF">B0I21_101441</name>
</gene>
<evidence type="ECO:0000313" key="2">
    <source>
        <dbReference type="EMBL" id="TDS17574.1"/>
    </source>
</evidence>
<dbReference type="Proteomes" id="UP000294752">
    <property type="component" value="Unassembled WGS sequence"/>
</dbReference>
<evidence type="ECO:0000256" key="1">
    <source>
        <dbReference type="SAM" id="MobiDB-lite"/>
    </source>
</evidence>
<feature type="region of interest" description="Disordered" evidence="1">
    <location>
        <begin position="1"/>
        <end position="109"/>
    </location>
</feature>
<sequence>MFISLALIHVGHTPPAFTHPEPNEDDHGNTPEPDEADKFPEEGDEVENIPPMQPDVDPLERENPDVEELEDNEPLHQEDEDPEATLDQQDLKPTGETIVVDRRTGKDEL</sequence>
<comment type="caution">
    <text evidence="2">The sequence shown here is derived from an EMBL/GenBank/DDBJ whole genome shotgun (WGS) entry which is preliminary data.</text>
</comment>
<name>A0A4R7DCC1_9SPHI</name>
<evidence type="ECO:0000313" key="3">
    <source>
        <dbReference type="Proteomes" id="UP000294752"/>
    </source>
</evidence>